<proteinExistence type="predicted"/>
<comment type="subcellular location">
    <subcellularLocation>
        <location evidence="1">Cell membrane</location>
        <topology evidence="1">Single-pass membrane protein</topology>
    </subcellularLocation>
</comment>
<dbReference type="InterPro" id="IPR003400">
    <property type="entry name" value="ExbD"/>
</dbReference>
<protein>
    <recommendedName>
        <fullName evidence="7">Protein TolR</fullName>
    </recommendedName>
</protein>
<keyword evidence="5" id="KW-0472">Membrane</keyword>
<reference evidence="6" key="1">
    <citation type="submission" date="2018-05" db="EMBL/GenBank/DDBJ databases">
        <authorList>
            <person name="Lanie J.A."/>
            <person name="Ng W.-L."/>
            <person name="Kazmierczak K.M."/>
            <person name="Andrzejewski T.M."/>
            <person name="Davidsen T.M."/>
            <person name="Wayne K.J."/>
            <person name="Tettelin H."/>
            <person name="Glass J.I."/>
            <person name="Rusch D."/>
            <person name="Podicherti R."/>
            <person name="Tsui H.-C.T."/>
            <person name="Winkler M.E."/>
        </authorList>
    </citation>
    <scope>NUCLEOTIDE SEQUENCE</scope>
</reference>
<sequence length="119" mass="12840">MLVLLVVFMIAAPLMVQGVLVNLPETLSEPLPREKNDPLIISIKSEGTFFLETQATKNIPLGLDEISIQVEKILKANPSLQVVVRGDGGVKYQKVMELMSVLQASGAEDVGLITQPPSS</sequence>
<dbReference type="Pfam" id="PF02472">
    <property type="entry name" value="ExbD"/>
    <property type="match status" value="1"/>
</dbReference>
<dbReference type="GO" id="GO:0022857">
    <property type="term" value="F:transmembrane transporter activity"/>
    <property type="evidence" value="ECO:0007669"/>
    <property type="project" value="InterPro"/>
</dbReference>
<keyword evidence="2" id="KW-1003">Cell membrane</keyword>
<evidence type="ECO:0000256" key="4">
    <source>
        <dbReference type="ARBA" id="ARBA00022989"/>
    </source>
</evidence>
<dbReference type="EMBL" id="UINC01001036">
    <property type="protein sequence ID" value="SUZ68297.1"/>
    <property type="molecule type" value="Genomic_DNA"/>
</dbReference>
<evidence type="ECO:0000256" key="1">
    <source>
        <dbReference type="ARBA" id="ARBA00004162"/>
    </source>
</evidence>
<evidence type="ECO:0000313" key="6">
    <source>
        <dbReference type="EMBL" id="SUZ68297.1"/>
    </source>
</evidence>
<dbReference type="Gene3D" id="3.30.420.270">
    <property type="match status" value="1"/>
</dbReference>
<keyword evidence="4" id="KW-1133">Transmembrane helix</keyword>
<dbReference type="PANTHER" id="PTHR30558:SF7">
    <property type="entry name" value="TOL-PAL SYSTEM PROTEIN TOLR"/>
    <property type="match status" value="1"/>
</dbReference>
<evidence type="ECO:0008006" key="7">
    <source>
        <dbReference type="Google" id="ProtNLM"/>
    </source>
</evidence>
<dbReference type="PANTHER" id="PTHR30558">
    <property type="entry name" value="EXBD MEMBRANE COMPONENT OF PMF-DRIVEN MACROMOLECULE IMPORT SYSTEM"/>
    <property type="match status" value="1"/>
</dbReference>
<accession>A0A381PQD0</accession>
<dbReference type="GO" id="GO:0005886">
    <property type="term" value="C:plasma membrane"/>
    <property type="evidence" value="ECO:0007669"/>
    <property type="project" value="UniProtKB-SubCell"/>
</dbReference>
<keyword evidence="3" id="KW-0812">Transmembrane</keyword>
<organism evidence="6">
    <name type="scientific">marine metagenome</name>
    <dbReference type="NCBI Taxonomy" id="408172"/>
    <lineage>
        <taxon>unclassified sequences</taxon>
        <taxon>metagenomes</taxon>
        <taxon>ecological metagenomes</taxon>
    </lineage>
</organism>
<evidence type="ECO:0000256" key="2">
    <source>
        <dbReference type="ARBA" id="ARBA00022475"/>
    </source>
</evidence>
<evidence type="ECO:0000256" key="5">
    <source>
        <dbReference type="ARBA" id="ARBA00023136"/>
    </source>
</evidence>
<name>A0A381PQD0_9ZZZZ</name>
<dbReference type="AlphaFoldDB" id="A0A381PQD0"/>
<evidence type="ECO:0000256" key="3">
    <source>
        <dbReference type="ARBA" id="ARBA00022692"/>
    </source>
</evidence>
<gene>
    <name evidence="6" type="ORF">METZ01_LOCUS21151</name>
</gene>